<proteinExistence type="predicted"/>
<comment type="caution">
    <text evidence="1">The sequence shown here is derived from an EMBL/GenBank/DDBJ whole genome shotgun (WGS) entry which is preliminary data.</text>
</comment>
<dbReference type="AlphaFoldDB" id="A0A3M7SSI8"/>
<evidence type="ECO:0000313" key="1">
    <source>
        <dbReference type="EMBL" id="RNA38821.1"/>
    </source>
</evidence>
<sequence>MKKKDLVNHSSHIIRAILVLGNRICSNLVELCLTLGNKDSSISKILPTPPKFKLTFIKMIIDAHLILKKII</sequence>
<reference evidence="1 2" key="1">
    <citation type="journal article" date="2018" name="Sci. Rep.">
        <title>Genomic signatures of local adaptation to the degree of environmental predictability in rotifers.</title>
        <authorList>
            <person name="Franch-Gras L."/>
            <person name="Hahn C."/>
            <person name="Garcia-Roger E.M."/>
            <person name="Carmona M.J."/>
            <person name="Serra M."/>
            <person name="Gomez A."/>
        </authorList>
    </citation>
    <scope>NUCLEOTIDE SEQUENCE [LARGE SCALE GENOMIC DNA]</scope>
    <source>
        <strain evidence="1">HYR1</strain>
    </source>
</reference>
<dbReference type="Proteomes" id="UP000276133">
    <property type="component" value="Unassembled WGS sequence"/>
</dbReference>
<evidence type="ECO:0000313" key="2">
    <source>
        <dbReference type="Proteomes" id="UP000276133"/>
    </source>
</evidence>
<dbReference type="EMBL" id="REGN01000817">
    <property type="protein sequence ID" value="RNA38821.1"/>
    <property type="molecule type" value="Genomic_DNA"/>
</dbReference>
<name>A0A3M7SSI8_BRAPC</name>
<protein>
    <submittedName>
        <fullName evidence="1">Uncharacterized protein</fullName>
    </submittedName>
</protein>
<accession>A0A3M7SSI8</accession>
<organism evidence="1 2">
    <name type="scientific">Brachionus plicatilis</name>
    <name type="common">Marine rotifer</name>
    <name type="synonym">Brachionus muelleri</name>
    <dbReference type="NCBI Taxonomy" id="10195"/>
    <lineage>
        <taxon>Eukaryota</taxon>
        <taxon>Metazoa</taxon>
        <taxon>Spiralia</taxon>
        <taxon>Gnathifera</taxon>
        <taxon>Rotifera</taxon>
        <taxon>Eurotatoria</taxon>
        <taxon>Monogononta</taxon>
        <taxon>Pseudotrocha</taxon>
        <taxon>Ploima</taxon>
        <taxon>Brachionidae</taxon>
        <taxon>Brachionus</taxon>
    </lineage>
</organism>
<gene>
    <name evidence="1" type="ORF">BpHYR1_023229</name>
</gene>
<keyword evidence="2" id="KW-1185">Reference proteome</keyword>